<organism evidence="2 3">
    <name type="scientific">Alligator mississippiensis</name>
    <name type="common">American alligator</name>
    <dbReference type="NCBI Taxonomy" id="8496"/>
    <lineage>
        <taxon>Eukaryota</taxon>
        <taxon>Metazoa</taxon>
        <taxon>Chordata</taxon>
        <taxon>Craniata</taxon>
        <taxon>Vertebrata</taxon>
        <taxon>Euteleostomi</taxon>
        <taxon>Archelosauria</taxon>
        <taxon>Archosauria</taxon>
        <taxon>Crocodylia</taxon>
        <taxon>Alligatoridae</taxon>
        <taxon>Alligatorinae</taxon>
        <taxon>Alligator</taxon>
    </lineage>
</organism>
<protein>
    <recommendedName>
        <fullName evidence="1">Integrase p58-like C-terminal domain-containing protein</fullName>
    </recommendedName>
</protein>
<dbReference type="EMBL" id="AKHW03006231">
    <property type="protein sequence ID" value="KYO22647.1"/>
    <property type="molecule type" value="Genomic_DNA"/>
</dbReference>
<dbReference type="AlphaFoldDB" id="A0A151MDQ4"/>
<proteinExistence type="predicted"/>
<dbReference type="PANTHER" id="PTHR37984">
    <property type="entry name" value="PROTEIN CBG26694"/>
    <property type="match status" value="1"/>
</dbReference>
<accession>A0A151MDQ4</accession>
<dbReference type="GO" id="GO:0003676">
    <property type="term" value="F:nucleic acid binding"/>
    <property type="evidence" value="ECO:0007669"/>
    <property type="project" value="InterPro"/>
</dbReference>
<dbReference type="InterPro" id="IPR054465">
    <property type="entry name" value="Integrase_p58-like_C"/>
</dbReference>
<gene>
    <name evidence="2" type="ORF">Y1Q_0003163</name>
</gene>
<dbReference type="PANTHER" id="PTHR37984:SF15">
    <property type="entry name" value="INTEGRASE CATALYTIC DOMAIN-CONTAINING PROTEIN"/>
    <property type="match status" value="1"/>
</dbReference>
<dbReference type="Pfam" id="PF22938">
    <property type="entry name" value="Integrase_p58_C"/>
    <property type="match status" value="1"/>
</dbReference>
<dbReference type="InterPro" id="IPR050951">
    <property type="entry name" value="Retrovirus_Pol_polyprotein"/>
</dbReference>
<feature type="domain" description="Integrase p58-like C-terminal" evidence="1">
    <location>
        <begin position="132"/>
        <end position="164"/>
    </location>
</feature>
<dbReference type="Proteomes" id="UP000050525">
    <property type="component" value="Unassembled WGS sequence"/>
</dbReference>
<evidence type="ECO:0000313" key="2">
    <source>
        <dbReference type="EMBL" id="KYO22647.1"/>
    </source>
</evidence>
<keyword evidence="3" id="KW-1185">Reference proteome</keyword>
<evidence type="ECO:0000313" key="3">
    <source>
        <dbReference type="Proteomes" id="UP000050525"/>
    </source>
</evidence>
<comment type="caution">
    <text evidence="2">The sequence shown here is derived from an EMBL/GenBank/DDBJ whole genome shotgun (WGS) entry which is preliminary data.</text>
</comment>
<dbReference type="Gene3D" id="3.30.420.10">
    <property type="entry name" value="Ribonuclease H-like superfamily/Ribonuclease H"/>
    <property type="match status" value="1"/>
</dbReference>
<dbReference type="InterPro" id="IPR036397">
    <property type="entry name" value="RNaseH_sf"/>
</dbReference>
<reference evidence="2 3" key="1">
    <citation type="journal article" date="2012" name="Genome Biol.">
        <title>Sequencing three crocodilian genomes to illuminate the evolution of archosaurs and amniotes.</title>
        <authorList>
            <person name="St John J.A."/>
            <person name="Braun E.L."/>
            <person name="Isberg S.R."/>
            <person name="Miles L.G."/>
            <person name="Chong A.Y."/>
            <person name="Gongora J."/>
            <person name="Dalzell P."/>
            <person name="Moran C."/>
            <person name="Bed'hom B."/>
            <person name="Abzhanov A."/>
            <person name="Burgess S.C."/>
            <person name="Cooksey A.M."/>
            <person name="Castoe T.A."/>
            <person name="Crawford N.G."/>
            <person name="Densmore L.D."/>
            <person name="Drew J.C."/>
            <person name="Edwards S.V."/>
            <person name="Faircloth B.C."/>
            <person name="Fujita M.K."/>
            <person name="Greenwold M.J."/>
            <person name="Hoffmann F.G."/>
            <person name="Howard J.M."/>
            <person name="Iguchi T."/>
            <person name="Janes D.E."/>
            <person name="Khan S.Y."/>
            <person name="Kohno S."/>
            <person name="de Koning A.J."/>
            <person name="Lance S.L."/>
            <person name="McCarthy F.M."/>
            <person name="McCormack J.E."/>
            <person name="Merchant M.E."/>
            <person name="Peterson D.G."/>
            <person name="Pollock D.D."/>
            <person name="Pourmand N."/>
            <person name="Raney B.J."/>
            <person name="Roessler K.A."/>
            <person name="Sanford J.R."/>
            <person name="Sawyer R.H."/>
            <person name="Schmidt C.J."/>
            <person name="Triplett E.W."/>
            <person name="Tuberville T.D."/>
            <person name="Venegas-Anaya M."/>
            <person name="Howard J.T."/>
            <person name="Jarvis E.D."/>
            <person name="Guillette L.J.Jr."/>
            <person name="Glenn T.C."/>
            <person name="Green R.E."/>
            <person name="Ray D.A."/>
        </authorList>
    </citation>
    <scope>NUCLEOTIDE SEQUENCE [LARGE SCALE GENOMIC DNA]</scope>
    <source>
        <strain evidence="2">KSC_2009_1</strain>
    </source>
</reference>
<sequence>MIKAYVDANPNDWDEKLLHLLFAYWEVPQESTVFSPFNLMFGRRVRGPLDLVREELERKISSTKTSVVEYVLSFRQKLTDMMKVARDSLAQAQEKQSAWYDENAHLCTFESGDKVMVLLPLKTDKLQAAWEGPHVVLDKMDDVTYVVARSGKKPKIVHMNMLKPYFNRSDAVFWISSIEGSPEDPEEPVMYGD</sequence>
<evidence type="ECO:0000259" key="1">
    <source>
        <dbReference type="Pfam" id="PF22938"/>
    </source>
</evidence>
<name>A0A151MDQ4_ALLMI</name>